<protein>
    <submittedName>
        <fullName evidence="3">Transglutaminase-like superfamily protein</fullName>
    </submittedName>
</protein>
<dbReference type="InterPro" id="IPR002931">
    <property type="entry name" value="Transglutaminase-like"/>
</dbReference>
<evidence type="ECO:0000313" key="3">
    <source>
        <dbReference type="EMBL" id="SKB54727.1"/>
    </source>
</evidence>
<keyword evidence="1" id="KW-0732">Signal</keyword>
<name>A0A1T5C5N3_9BACT</name>
<organism evidence="3 4">
    <name type="scientific">Parabacteroides chartae</name>
    <dbReference type="NCBI Taxonomy" id="1037355"/>
    <lineage>
        <taxon>Bacteria</taxon>
        <taxon>Pseudomonadati</taxon>
        <taxon>Bacteroidota</taxon>
        <taxon>Bacteroidia</taxon>
        <taxon>Bacteroidales</taxon>
        <taxon>Tannerellaceae</taxon>
        <taxon>Parabacteroides</taxon>
    </lineage>
</organism>
<dbReference type="AlphaFoldDB" id="A0A1T5C5N3"/>
<dbReference type="PANTHER" id="PTHR35532:SF5">
    <property type="entry name" value="CARBOHYDRATE-BINDING DOMAIN-CONTAINING PROTEIN"/>
    <property type="match status" value="1"/>
</dbReference>
<dbReference type="Pfam" id="PF01841">
    <property type="entry name" value="Transglut_core"/>
    <property type="match status" value="1"/>
</dbReference>
<feature type="domain" description="Transglutaminase-like" evidence="2">
    <location>
        <begin position="139"/>
        <end position="227"/>
    </location>
</feature>
<dbReference type="EMBL" id="FUYQ01000010">
    <property type="protein sequence ID" value="SKB54727.1"/>
    <property type="molecule type" value="Genomic_DNA"/>
</dbReference>
<reference evidence="4" key="1">
    <citation type="submission" date="2017-02" db="EMBL/GenBank/DDBJ databases">
        <authorList>
            <person name="Varghese N."/>
            <person name="Submissions S."/>
        </authorList>
    </citation>
    <scope>NUCLEOTIDE SEQUENCE [LARGE SCALE GENOMIC DNA]</scope>
    <source>
        <strain evidence="4">DSM 24967</strain>
    </source>
</reference>
<dbReference type="PANTHER" id="PTHR35532">
    <property type="entry name" value="SIMILAR TO POLYHYDROXYALKANOATE DEPOLYMERASE"/>
    <property type="match status" value="1"/>
</dbReference>
<sequence>MSRLFILFSVCLLVSCSGVYKQVSPSIKSKTVESLSKVTPERKKELEASIKNLPASQREGMAFLIAYMSKADLDTLPAELLTSNVKLAYKARETFPWAKEVPLPVFYNEVLPYASMDETREDWRPAFYDMLYPLVKDLTDIHQAVDTINKSLRGLVKVEYNTKRKKPNQSPSESMKISMASCSGLSILLTDAFRAAGIPSRVAGTPLWVSKEGNHNWSEVYIDGQWYFTEYYPDALNKGWFLDRAGKADKSNPIHWIYATSYKHDGLAFPMVWARRDSTVGGVDVTDRYIELYQKQLVEKAKGIAVTIRMYKAEQCTLDSDGRVAETITIKNTKGDTVASGKTAGPTDDMNLYLTVTLPEPGEYTIEYTTAKGLRKDVVEIKEPKEIRLYFN</sequence>
<feature type="signal peptide" evidence="1">
    <location>
        <begin position="1"/>
        <end position="21"/>
    </location>
</feature>
<accession>A0A1T5C5N3</accession>
<dbReference type="SUPFAM" id="SSF54001">
    <property type="entry name" value="Cysteine proteinases"/>
    <property type="match status" value="1"/>
</dbReference>
<dbReference type="Gene3D" id="3.10.620.30">
    <property type="match status" value="1"/>
</dbReference>
<proteinExistence type="predicted"/>
<keyword evidence="4" id="KW-1185">Reference proteome</keyword>
<dbReference type="RefSeq" id="WP_079683252.1">
    <property type="nucleotide sequence ID" value="NZ_FUYQ01000010.1"/>
</dbReference>
<dbReference type="Proteomes" id="UP000190852">
    <property type="component" value="Unassembled WGS sequence"/>
</dbReference>
<dbReference type="PROSITE" id="PS51257">
    <property type="entry name" value="PROKAR_LIPOPROTEIN"/>
    <property type="match status" value="1"/>
</dbReference>
<dbReference type="InterPro" id="IPR038765">
    <property type="entry name" value="Papain-like_cys_pep_sf"/>
</dbReference>
<feature type="chain" id="PRO_5012843507" evidence="1">
    <location>
        <begin position="22"/>
        <end position="392"/>
    </location>
</feature>
<gene>
    <name evidence="3" type="ORF">SAMN05660349_01705</name>
</gene>
<evidence type="ECO:0000256" key="1">
    <source>
        <dbReference type="SAM" id="SignalP"/>
    </source>
</evidence>
<evidence type="ECO:0000313" key="4">
    <source>
        <dbReference type="Proteomes" id="UP000190852"/>
    </source>
</evidence>
<evidence type="ECO:0000259" key="2">
    <source>
        <dbReference type="Pfam" id="PF01841"/>
    </source>
</evidence>